<proteinExistence type="predicted"/>
<dbReference type="NCBIfam" id="NF033394">
    <property type="entry name" value="capsid_maj_Podo"/>
    <property type="match status" value="1"/>
</dbReference>
<sequence length="328" mass="35658">MASPGQSSLFNAFTELVSTTYRNHKKTVSDNVSKHNALYRRIASKGRVRLEDGGLSIVCPLDYQANSTYQRYSGYDVLNINAVDVLTAAEYPWRQAAVNVAASGLELRTNSGAQRIINFTKAKITNAQRSFANGLSSDIYSDGTASNQINGLQAIVADSGVGTVGGISASTWAFWQNIVQSAAAPLQGGGAITPSATTIESLMLPLWIKLTRGTDTPDMIVMSDDYFAFYEQSQTSLKRYAPEDNGQGGMVSMKYKNADVFFDSSGGIPGQHAYFLNTDFLEMVVHRDANMDMPEELRSVNQDAVVMPILWQGNLVCSARFLQGVLKA</sequence>
<accession>A0A318J002</accession>
<dbReference type="InterPro" id="IPR049718">
    <property type="entry name" value="AKO59007-like"/>
</dbReference>
<evidence type="ECO:0000313" key="1">
    <source>
        <dbReference type="EMBL" id="PXX41089.1"/>
    </source>
</evidence>
<dbReference type="Proteomes" id="UP000247755">
    <property type="component" value="Unassembled WGS sequence"/>
</dbReference>
<comment type="caution">
    <text evidence="1">The sequence shown here is derived from an EMBL/GenBank/DDBJ whole genome shotgun (WGS) entry which is preliminary data.</text>
</comment>
<evidence type="ECO:0008006" key="3">
    <source>
        <dbReference type="Google" id="ProtNLM"/>
    </source>
</evidence>
<reference evidence="1 2" key="1">
    <citation type="submission" date="2018-05" db="EMBL/GenBank/DDBJ databases">
        <title>Comparative genomics of bacterial root endophytes of switchgrass collected from native prairies over two seasons.</title>
        <authorList>
            <person name="Tang Y."/>
        </authorList>
    </citation>
    <scope>NUCLEOTIDE SEQUENCE [LARGE SCALE GENOMIC DNA]</scope>
    <source>
        <strain evidence="1 2">NFIX32</strain>
    </source>
</reference>
<organism evidence="1 2">
    <name type="scientific">Burkholderia pyrrocinia</name>
    <name type="common">Pseudomonas pyrrocinia</name>
    <dbReference type="NCBI Taxonomy" id="60550"/>
    <lineage>
        <taxon>Bacteria</taxon>
        <taxon>Pseudomonadati</taxon>
        <taxon>Pseudomonadota</taxon>
        <taxon>Betaproteobacteria</taxon>
        <taxon>Burkholderiales</taxon>
        <taxon>Burkholderiaceae</taxon>
        <taxon>Burkholderia</taxon>
        <taxon>Burkholderia cepacia complex</taxon>
    </lineage>
</organism>
<dbReference type="AlphaFoldDB" id="A0A318J002"/>
<dbReference type="EMBL" id="QJJY01000001">
    <property type="protein sequence ID" value="PXX41089.1"/>
    <property type="molecule type" value="Genomic_DNA"/>
</dbReference>
<name>A0A318J002_BURPY</name>
<gene>
    <name evidence="1" type="ORF">NA66_1001699</name>
</gene>
<protein>
    <recommendedName>
        <fullName evidence="3">Phage major capsid protein</fullName>
    </recommendedName>
</protein>
<dbReference type="RefSeq" id="WP_072438836.1">
    <property type="nucleotide sequence ID" value="NZ_QJJY01000001.1"/>
</dbReference>
<evidence type="ECO:0000313" key="2">
    <source>
        <dbReference type="Proteomes" id="UP000247755"/>
    </source>
</evidence>